<feature type="region of interest" description="Disordered" evidence="1">
    <location>
        <begin position="117"/>
        <end position="138"/>
    </location>
</feature>
<evidence type="ECO:0000256" key="1">
    <source>
        <dbReference type="SAM" id="MobiDB-lite"/>
    </source>
</evidence>
<dbReference type="GeneID" id="85331289"/>
<dbReference type="AlphaFoldDB" id="A0AA40ADT6"/>
<reference evidence="2" key="1">
    <citation type="submission" date="2023-06" db="EMBL/GenBank/DDBJ databases">
        <title>Genome-scale phylogeny and comparative genomics of the fungal order Sordariales.</title>
        <authorList>
            <consortium name="Lawrence Berkeley National Laboratory"/>
            <person name="Hensen N."/>
            <person name="Bonometti L."/>
            <person name="Westerberg I."/>
            <person name="Brannstrom I.O."/>
            <person name="Guillou S."/>
            <person name="Cros-Aarteil S."/>
            <person name="Calhoun S."/>
            <person name="Haridas S."/>
            <person name="Kuo A."/>
            <person name="Mondo S."/>
            <person name="Pangilinan J."/>
            <person name="Riley R."/>
            <person name="LaButti K."/>
            <person name="Andreopoulos B."/>
            <person name="Lipzen A."/>
            <person name="Chen C."/>
            <person name="Yanf M."/>
            <person name="Daum C."/>
            <person name="Ng V."/>
            <person name="Clum A."/>
            <person name="Steindorff A."/>
            <person name="Ohm R."/>
            <person name="Martin F."/>
            <person name="Silar P."/>
            <person name="Natvig D."/>
            <person name="Lalanne C."/>
            <person name="Gautier V."/>
            <person name="Ament-velasquez S.L."/>
            <person name="Kruys A."/>
            <person name="Hutchinson M.I."/>
            <person name="Powell A.J."/>
            <person name="Barry K."/>
            <person name="Miller A.N."/>
            <person name="Grigoriev I.V."/>
            <person name="Debuchy R."/>
            <person name="Gladieux P."/>
            <person name="Thoren M.H."/>
            <person name="Johannesson H."/>
        </authorList>
    </citation>
    <scope>NUCLEOTIDE SEQUENCE</scope>
    <source>
        <strain evidence="2">SMH2392-1A</strain>
    </source>
</reference>
<proteinExistence type="predicted"/>
<feature type="compositionally biased region" description="Basic and acidic residues" evidence="1">
    <location>
        <begin position="13"/>
        <end position="22"/>
    </location>
</feature>
<gene>
    <name evidence="2" type="ORF">B0T26DRAFT_873957</name>
</gene>
<feature type="region of interest" description="Disordered" evidence="1">
    <location>
        <begin position="188"/>
        <end position="212"/>
    </location>
</feature>
<dbReference type="Proteomes" id="UP001172101">
    <property type="component" value="Unassembled WGS sequence"/>
</dbReference>
<dbReference type="EMBL" id="JAUIRO010000005">
    <property type="protein sequence ID" value="KAK0713949.1"/>
    <property type="molecule type" value="Genomic_DNA"/>
</dbReference>
<accession>A0AA40ADT6</accession>
<comment type="caution">
    <text evidence="2">The sequence shown here is derived from an EMBL/GenBank/DDBJ whole genome shotgun (WGS) entry which is preliminary data.</text>
</comment>
<organism evidence="2 3">
    <name type="scientific">Lasiosphaeria miniovina</name>
    <dbReference type="NCBI Taxonomy" id="1954250"/>
    <lineage>
        <taxon>Eukaryota</taxon>
        <taxon>Fungi</taxon>
        <taxon>Dikarya</taxon>
        <taxon>Ascomycota</taxon>
        <taxon>Pezizomycotina</taxon>
        <taxon>Sordariomycetes</taxon>
        <taxon>Sordariomycetidae</taxon>
        <taxon>Sordariales</taxon>
        <taxon>Lasiosphaeriaceae</taxon>
        <taxon>Lasiosphaeria</taxon>
    </lineage>
</organism>
<dbReference type="RefSeq" id="XP_060295271.1">
    <property type="nucleotide sequence ID" value="XM_060448019.1"/>
</dbReference>
<feature type="region of interest" description="Disordered" evidence="1">
    <location>
        <begin position="1"/>
        <end position="31"/>
    </location>
</feature>
<evidence type="ECO:0000313" key="2">
    <source>
        <dbReference type="EMBL" id="KAK0713949.1"/>
    </source>
</evidence>
<evidence type="ECO:0000313" key="3">
    <source>
        <dbReference type="Proteomes" id="UP001172101"/>
    </source>
</evidence>
<protein>
    <submittedName>
        <fullName evidence="2">Uncharacterized protein</fullName>
    </submittedName>
</protein>
<keyword evidence="3" id="KW-1185">Reference proteome</keyword>
<name>A0AA40ADT6_9PEZI</name>
<sequence length="249" mass="27724">MSLRGSVRNWMKRTNERTENANERANQAEAKDQPTTFLEYLHHLQTMVTPSLIIKNKTTAQSSGAATKVHGKVYPRALRRWDDFPSLCDKQFAAFVETFGEELLFPSWYSVKGAESNLSSDSRKDEQDIPSSAPTPKNLRCELLTNDIQRTALVGEYKAAHKAPARSFGQVLGNDPFPETLFEDCARSSEAAESEAEGQTEPGAERRAASGPPQHSILVAKVLCQAYHYMIISGLEYGYVASRDCIKSF</sequence>